<evidence type="ECO:0000256" key="8">
    <source>
        <dbReference type="ARBA" id="ARBA00023175"/>
    </source>
</evidence>
<name>A0A1A8AWG8_NOTFU</name>
<evidence type="ECO:0000256" key="4">
    <source>
        <dbReference type="ARBA" id="ARBA00022574"/>
    </source>
</evidence>
<dbReference type="KEGG" id="nfu:107389817"/>
<comment type="similarity">
    <text evidence="2">Belongs to the dynein intermediate chain family.</text>
</comment>
<keyword evidence="5" id="KW-0493">Microtubule</keyword>
<evidence type="ECO:0000256" key="10">
    <source>
        <dbReference type="ARBA" id="ARBA00023273"/>
    </source>
</evidence>
<dbReference type="EMBL" id="HADY01020336">
    <property type="protein sequence ID" value="SBP58821.1"/>
    <property type="molecule type" value="Transcribed_RNA"/>
</dbReference>
<dbReference type="OrthoDB" id="10261376at2759"/>
<keyword evidence="7" id="KW-0243">Dynein</keyword>
<dbReference type="PROSITE" id="PS50294">
    <property type="entry name" value="WD_REPEATS_REGION"/>
    <property type="match status" value="1"/>
</dbReference>
<dbReference type="SMART" id="SM00320">
    <property type="entry name" value="WD40"/>
    <property type="match status" value="5"/>
</dbReference>
<keyword evidence="3" id="KW-0963">Cytoplasm</keyword>
<keyword evidence="10" id="KW-0966">Cell projection</keyword>
<evidence type="ECO:0000256" key="11">
    <source>
        <dbReference type="PROSITE-ProRule" id="PRU00221"/>
    </source>
</evidence>
<sequence length="598" mass="67841">MDRYAILKKRKPQHQLTLTEDELKEEITKVLTTDNPHAPQNIVRFNFKKGAYEKVSLSHTVVLFEMESNTESEEHRRQMIKQGFFKENAATSAGVESHKDDLKVQADKDRVEGSVASKADTNKIKCKNEAHFVDRATQTLNFSKREIGCSPEHPCRTFSATANQWDIYDAYQHRHEESIKQSCYPAAVANTVKILEKMVHQNAVADIVQDFACFEDEADRFRGQEGVLLPLWKFQHKKARRFSVTALCWSSKYPQLFAVGLGSVDYISKQEGGLIILYSLKNSFLPEHIFPTTSGVKCLDIHPQHPSLLAVGFYDGCVAIYSMGKKGLKPVCKGTVPEPSSFTNPVFQVCWQNNETDNNHRFVSVDADFRVLSWTQIKHELFCTEMLRLSLTDDPSDEEQLQNLPGGTSLDFHKQIDHVYLVGTVQGKIHKCSECHSDKFLMTYDSHSSEVCTVKWNHFHPRVFISCSFDRTVKVWDDTIKDPVFTFDLRSQVGDVAWAPYSSTVFAAVTVDGIVHVFDLNICKYEAICQQRVVAKEKTKLTCIQFHPVNPVIIVGNSQGGVNSFKLSPNLRKMSKARGPQPEVDKMETCLTYNPDLP</sequence>
<proteinExistence type="inferred from homology"/>
<keyword evidence="8" id="KW-0505">Motor protein</keyword>
<dbReference type="GO" id="GO:0036157">
    <property type="term" value="C:outer dynein arm"/>
    <property type="evidence" value="ECO:0007669"/>
    <property type="project" value="TreeGrafter"/>
</dbReference>
<protein>
    <submittedName>
        <fullName evidence="12">Dynein, axonemal, intermediate chain 1</fullName>
    </submittedName>
</protein>
<dbReference type="SUPFAM" id="SSF50978">
    <property type="entry name" value="WD40 repeat-like"/>
    <property type="match status" value="1"/>
</dbReference>
<organism evidence="12">
    <name type="scientific">Nothobranchius furzeri</name>
    <name type="common">Turquoise killifish</name>
    <dbReference type="NCBI Taxonomy" id="105023"/>
    <lineage>
        <taxon>Eukaryota</taxon>
        <taxon>Metazoa</taxon>
        <taxon>Chordata</taxon>
        <taxon>Craniata</taxon>
        <taxon>Vertebrata</taxon>
        <taxon>Euteleostomi</taxon>
        <taxon>Actinopterygii</taxon>
        <taxon>Neopterygii</taxon>
        <taxon>Teleostei</taxon>
        <taxon>Neoteleostei</taxon>
        <taxon>Acanthomorphata</taxon>
        <taxon>Ovalentaria</taxon>
        <taxon>Atherinomorphae</taxon>
        <taxon>Cyprinodontiformes</taxon>
        <taxon>Nothobranchiidae</taxon>
        <taxon>Nothobranchius</taxon>
    </lineage>
</organism>
<dbReference type="AlphaFoldDB" id="A0A1A8AWG8"/>
<dbReference type="GO" id="GO:0036158">
    <property type="term" value="P:outer dynein arm assembly"/>
    <property type="evidence" value="ECO:0007669"/>
    <property type="project" value="TreeGrafter"/>
</dbReference>
<dbReference type="OMA" id="YWSQGEV"/>
<evidence type="ECO:0000256" key="6">
    <source>
        <dbReference type="ARBA" id="ARBA00022737"/>
    </source>
</evidence>
<dbReference type="Gene3D" id="2.130.10.10">
    <property type="entry name" value="YVTN repeat-like/Quinoprotein amine dehydrogenase"/>
    <property type="match status" value="2"/>
</dbReference>
<evidence type="ECO:0000313" key="12">
    <source>
        <dbReference type="EMBL" id="SBP58821.1"/>
    </source>
</evidence>
<comment type="subcellular location">
    <subcellularLocation>
        <location evidence="1">Cytoplasm</location>
        <location evidence="1">Cytoskeleton</location>
        <location evidence="1">Cilium axoneme</location>
    </subcellularLocation>
</comment>
<dbReference type="PROSITE" id="PS50082">
    <property type="entry name" value="WD_REPEATS_2"/>
    <property type="match status" value="1"/>
</dbReference>
<feature type="repeat" description="WD" evidence="11">
    <location>
        <begin position="444"/>
        <end position="477"/>
    </location>
</feature>
<keyword evidence="9" id="KW-0206">Cytoskeleton</keyword>
<dbReference type="Pfam" id="PF00400">
    <property type="entry name" value="WD40"/>
    <property type="match status" value="2"/>
</dbReference>
<dbReference type="PANTHER" id="PTHR12442">
    <property type="entry name" value="DYNEIN INTERMEDIATE CHAIN"/>
    <property type="match status" value="1"/>
</dbReference>
<dbReference type="InterPro" id="IPR015943">
    <property type="entry name" value="WD40/YVTN_repeat-like_dom_sf"/>
</dbReference>
<evidence type="ECO:0000256" key="2">
    <source>
        <dbReference type="ARBA" id="ARBA00011059"/>
    </source>
</evidence>
<gene>
    <name evidence="12" type="primary">DNAI1</name>
</gene>
<dbReference type="GO" id="GO:0003341">
    <property type="term" value="P:cilium movement"/>
    <property type="evidence" value="ECO:0007669"/>
    <property type="project" value="TreeGrafter"/>
</dbReference>
<dbReference type="GO" id="GO:0045504">
    <property type="term" value="F:dynein heavy chain binding"/>
    <property type="evidence" value="ECO:0007669"/>
    <property type="project" value="TreeGrafter"/>
</dbReference>
<dbReference type="FunFam" id="2.130.10.10:FF:000251">
    <property type="entry name" value="Dynein axonemal intermediate chain 1"/>
    <property type="match status" value="1"/>
</dbReference>
<reference evidence="12" key="2">
    <citation type="submission" date="2016-06" db="EMBL/GenBank/DDBJ databases">
        <title>The genome of a short-lived fish provides insights into sex chromosome evolution and the genetic control of aging.</title>
        <authorList>
            <person name="Reichwald K."/>
            <person name="Felder M."/>
            <person name="Petzold A."/>
            <person name="Koch P."/>
            <person name="Groth M."/>
            <person name="Platzer M."/>
        </authorList>
    </citation>
    <scope>NUCLEOTIDE SEQUENCE</scope>
    <source>
        <tissue evidence="12">Brain</tissue>
    </source>
</reference>
<dbReference type="GO" id="GO:0045503">
    <property type="term" value="F:dynein light chain binding"/>
    <property type="evidence" value="ECO:0007669"/>
    <property type="project" value="TreeGrafter"/>
</dbReference>
<dbReference type="PANTHER" id="PTHR12442:SF11">
    <property type="entry name" value="DYNEIN AXONEMAL INTERMEDIATE CHAIN 1"/>
    <property type="match status" value="1"/>
</dbReference>
<dbReference type="GO" id="GO:0005874">
    <property type="term" value="C:microtubule"/>
    <property type="evidence" value="ECO:0007669"/>
    <property type="project" value="UniProtKB-KW"/>
</dbReference>
<accession>A0A1A8AWG8</accession>
<dbReference type="InterPro" id="IPR001680">
    <property type="entry name" value="WD40_rpt"/>
</dbReference>
<keyword evidence="6" id="KW-0677">Repeat</keyword>
<evidence type="ECO:0000256" key="3">
    <source>
        <dbReference type="ARBA" id="ARBA00022490"/>
    </source>
</evidence>
<evidence type="ECO:0000256" key="9">
    <source>
        <dbReference type="ARBA" id="ARBA00023212"/>
    </source>
</evidence>
<evidence type="ECO:0000256" key="7">
    <source>
        <dbReference type="ARBA" id="ARBA00023017"/>
    </source>
</evidence>
<evidence type="ECO:0000256" key="5">
    <source>
        <dbReference type="ARBA" id="ARBA00022701"/>
    </source>
</evidence>
<keyword evidence="4 11" id="KW-0853">WD repeat</keyword>
<dbReference type="InterPro" id="IPR036322">
    <property type="entry name" value="WD40_repeat_dom_sf"/>
</dbReference>
<evidence type="ECO:0000256" key="1">
    <source>
        <dbReference type="ARBA" id="ARBA00004430"/>
    </source>
</evidence>
<reference evidence="12" key="1">
    <citation type="submission" date="2016-05" db="EMBL/GenBank/DDBJ databases">
        <authorList>
            <person name="Lavstsen T."/>
            <person name="Jespersen J.S."/>
        </authorList>
    </citation>
    <scope>NUCLEOTIDE SEQUENCE</scope>
    <source>
        <tissue evidence="12">Brain</tissue>
    </source>
</reference>
<dbReference type="InterPro" id="IPR050687">
    <property type="entry name" value="Dynein_IC"/>
</dbReference>